<dbReference type="EMBL" id="BK032577">
    <property type="protein sequence ID" value="DAF49003.1"/>
    <property type="molecule type" value="Genomic_DNA"/>
</dbReference>
<reference evidence="1" key="1">
    <citation type="journal article" date="2021" name="Proc. Natl. Acad. Sci. U.S.A.">
        <title>A Catalog of Tens of Thousands of Viruses from Human Metagenomes Reveals Hidden Associations with Chronic Diseases.</title>
        <authorList>
            <person name="Tisza M.J."/>
            <person name="Buck C.B."/>
        </authorList>
    </citation>
    <scope>NUCLEOTIDE SEQUENCE</scope>
    <source>
        <strain evidence="1">Ctnpt50</strain>
    </source>
</reference>
<sequence>MGFYSQNLLTKTVFCDILYSRQRTAKITLL</sequence>
<organism evidence="1">
    <name type="scientific">Siphoviridae sp. ctnpt50</name>
    <dbReference type="NCBI Taxonomy" id="2827941"/>
    <lineage>
        <taxon>Viruses</taxon>
        <taxon>Duplodnaviria</taxon>
        <taxon>Heunggongvirae</taxon>
        <taxon>Uroviricota</taxon>
        <taxon>Caudoviricetes</taxon>
    </lineage>
</organism>
<evidence type="ECO:0000313" key="1">
    <source>
        <dbReference type="EMBL" id="DAF49003.1"/>
    </source>
</evidence>
<name>A0A8S5SDZ2_9CAUD</name>
<protein>
    <submittedName>
        <fullName evidence="1">Uncharacterized protein</fullName>
    </submittedName>
</protein>
<accession>A0A8S5SDZ2</accession>
<proteinExistence type="predicted"/>